<dbReference type="InterPro" id="IPR012349">
    <property type="entry name" value="Split_barrel_FMN-bd"/>
</dbReference>
<evidence type="ECO:0000313" key="6">
    <source>
        <dbReference type="EMBL" id="CAB4638189.1"/>
    </source>
</evidence>
<dbReference type="GO" id="GO:0016491">
    <property type="term" value="F:oxidoreductase activity"/>
    <property type="evidence" value="ECO:0007669"/>
    <property type="project" value="InterPro"/>
</dbReference>
<dbReference type="Gene3D" id="2.30.110.10">
    <property type="entry name" value="Electron Transport, Fmn-binding Protein, Chain A"/>
    <property type="match status" value="1"/>
</dbReference>
<comment type="catalytic activity">
    <reaction evidence="2">
        <text>oxidized coenzyme F420-(gamma-L-Glu)(n) + a quinol + H(+) = reduced coenzyme F420-(gamma-L-Glu)(n) + a quinone</text>
        <dbReference type="Rhea" id="RHEA:39663"/>
        <dbReference type="Rhea" id="RHEA-COMP:12939"/>
        <dbReference type="Rhea" id="RHEA-COMP:14378"/>
        <dbReference type="ChEBI" id="CHEBI:15378"/>
        <dbReference type="ChEBI" id="CHEBI:24646"/>
        <dbReference type="ChEBI" id="CHEBI:132124"/>
        <dbReference type="ChEBI" id="CHEBI:133980"/>
        <dbReference type="ChEBI" id="CHEBI:139511"/>
    </reaction>
</comment>
<dbReference type="GO" id="GO:0005886">
    <property type="term" value="C:plasma membrane"/>
    <property type="evidence" value="ECO:0007669"/>
    <property type="project" value="TreeGrafter"/>
</dbReference>
<name>A0A6J6CPB4_9ZZZZ</name>
<organism evidence="3">
    <name type="scientific">freshwater metagenome</name>
    <dbReference type="NCBI Taxonomy" id="449393"/>
    <lineage>
        <taxon>unclassified sequences</taxon>
        <taxon>metagenomes</taxon>
        <taxon>ecological metagenomes</taxon>
    </lineage>
</organism>
<evidence type="ECO:0000313" key="3">
    <source>
        <dbReference type="EMBL" id="CAB4553056.1"/>
    </source>
</evidence>
<dbReference type="EMBL" id="CAEZVV010000012">
    <property type="protein sequence ID" value="CAB4638189.1"/>
    <property type="molecule type" value="Genomic_DNA"/>
</dbReference>
<dbReference type="GO" id="GO:0070967">
    <property type="term" value="F:coenzyme F420 binding"/>
    <property type="evidence" value="ECO:0007669"/>
    <property type="project" value="TreeGrafter"/>
</dbReference>
<dbReference type="PANTHER" id="PTHR39428">
    <property type="entry name" value="F420H(2)-DEPENDENT QUINONE REDUCTASE RV1261C"/>
    <property type="match status" value="1"/>
</dbReference>
<sequence>MASDFQMKAMNKVHSATLKLSGGRLGWHMYGMPVVELTTIGRKSGQPRTSLLTSPVQNGDAFVIVASRGGDDINPAWFLNLKANPEVTVKSGRKPAVKMHARIAADTERDELWKRIMDYKPHYGGYQKKTDRLIPLVVLEPIH</sequence>
<evidence type="ECO:0000313" key="5">
    <source>
        <dbReference type="EMBL" id="CAB4571650.1"/>
    </source>
</evidence>
<protein>
    <submittedName>
        <fullName evidence="3">Unannotated protein</fullName>
    </submittedName>
</protein>
<dbReference type="AlphaFoldDB" id="A0A6J6CPB4"/>
<dbReference type="NCBIfam" id="TIGR00026">
    <property type="entry name" value="hi_GC_TIGR00026"/>
    <property type="match status" value="1"/>
</dbReference>
<dbReference type="EMBL" id="CAEZSU010000099">
    <property type="protein sequence ID" value="CAB4553056.1"/>
    <property type="molecule type" value="Genomic_DNA"/>
</dbReference>
<reference evidence="3" key="1">
    <citation type="submission" date="2020-05" db="EMBL/GenBank/DDBJ databases">
        <authorList>
            <person name="Chiriac C."/>
            <person name="Salcher M."/>
            <person name="Ghai R."/>
            <person name="Kavagutti S V."/>
        </authorList>
    </citation>
    <scope>NUCLEOTIDE SEQUENCE</scope>
</reference>
<evidence type="ECO:0000256" key="2">
    <source>
        <dbReference type="ARBA" id="ARBA00049106"/>
    </source>
</evidence>
<comment type="similarity">
    <text evidence="1">Belongs to the F420H(2)-dependent quinone reductase family.</text>
</comment>
<dbReference type="EMBL" id="CAEZTR010000022">
    <property type="protein sequence ID" value="CAB4571650.1"/>
    <property type="molecule type" value="Genomic_DNA"/>
</dbReference>
<dbReference type="Pfam" id="PF04075">
    <property type="entry name" value="F420H2_quin_red"/>
    <property type="match status" value="1"/>
</dbReference>
<gene>
    <name evidence="3" type="ORF">UFOPK1495_01010</name>
    <name evidence="4" type="ORF">UFOPK1603_00869</name>
    <name evidence="5" type="ORF">UFOPK1711_00547</name>
    <name evidence="6" type="ORF">UFOPK2143_00385</name>
</gene>
<evidence type="ECO:0000313" key="4">
    <source>
        <dbReference type="EMBL" id="CAB4565687.1"/>
    </source>
</evidence>
<evidence type="ECO:0000256" key="1">
    <source>
        <dbReference type="ARBA" id="ARBA00008710"/>
    </source>
</evidence>
<dbReference type="PANTHER" id="PTHR39428:SF1">
    <property type="entry name" value="F420H(2)-DEPENDENT QUINONE REDUCTASE RV1261C"/>
    <property type="match status" value="1"/>
</dbReference>
<proteinExistence type="inferred from homology"/>
<accession>A0A6J6CPB4</accession>
<dbReference type="InterPro" id="IPR004378">
    <property type="entry name" value="F420H2_quin_Rdtase"/>
</dbReference>
<dbReference type="EMBL" id="CAEZTG010000067">
    <property type="protein sequence ID" value="CAB4565687.1"/>
    <property type="molecule type" value="Genomic_DNA"/>
</dbReference>